<dbReference type="RefSeq" id="WP_089669133.1">
    <property type="nucleotide sequence ID" value="NZ_FOJA01000001.1"/>
</dbReference>
<organism evidence="2 3">
    <name type="scientific">Halobacterium jilantaiense</name>
    <dbReference type="NCBI Taxonomy" id="355548"/>
    <lineage>
        <taxon>Archaea</taxon>
        <taxon>Methanobacteriati</taxon>
        <taxon>Methanobacteriota</taxon>
        <taxon>Stenosarchaea group</taxon>
        <taxon>Halobacteria</taxon>
        <taxon>Halobacteriales</taxon>
        <taxon>Halobacteriaceae</taxon>
        <taxon>Halobacterium</taxon>
    </lineage>
</organism>
<dbReference type="OrthoDB" id="185849at2157"/>
<name>A0A1I0PS73_9EURY</name>
<dbReference type="STRING" id="355548.SAMN04487945_1908"/>
<feature type="transmembrane region" description="Helical" evidence="1">
    <location>
        <begin position="12"/>
        <end position="38"/>
    </location>
</feature>
<keyword evidence="1" id="KW-0472">Membrane</keyword>
<feature type="transmembrane region" description="Helical" evidence="1">
    <location>
        <begin position="124"/>
        <end position="144"/>
    </location>
</feature>
<dbReference type="EMBL" id="FOJA01000001">
    <property type="protein sequence ID" value="SEW17234.1"/>
    <property type="molecule type" value="Genomic_DNA"/>
</dbReference>
<gene>
    <name evidence="2" type="ORF">SAMN04487945_1908</name>
</gene>
<dbReference type="Proteomes" id="UP000198518">
    <property type="component" value="Unassembled WGS sequence"/>
</dbReference>
<dbReference type="AlphaFoldDB" id="A0A1I0PS73"/>
<keyword evidence="3" id="KW-1185">Reference proteome</keyword>
<keyword evidence="1" id="KW-1133">Transmembrane helix</keyword>
<evidence type="ECO:0000256" key="1">
    <source>
        <dbReference type="SAM" id="Phobius"/>
    </source>
</evidence>
<feature type="transmembrane region" description="Helical" evidence="1">
    <location>
        <begin position="50"/>
        <end position="72"/>
    </location>
</feature>
<keyword evidence="1" id="KW-0812">Transmembrane</keyword>
<feature type="transmembrane region" description="Helical" evidence="1">
    <location>
        <begin position="93"/>
        <end position="112"/>
    </location>
</feature>
<proteinExistence type="predicted"/>
<reference evidence="2 3" key="1">
    <citation type="submission" date="2016-10" db="EMBL/GenBank/DDBJ databases">
        <authorList>
            <person name="de Groot N.N."/>
        </authorList>
    </citation>
    <scope>NUCLEOTIDE SEQUENCE [LARGE SCALE GENOMIC DNA]</scope>
    <source>
        <strain evidence="2 3">CGMCC 1.5337</strain>
    </source>
</reference>
<evidence type="ECO:0000313" key="3">
    <source>
        <dbReference type="Proteomes" id="UP000198518"/>
    </source>
</evidence>
<sequence>MSELRVRSRWWYWVAAVPLVAAFWVVTALWMVAVVALVPEAGASTTSAVVSIPAVALGLPALAAYLVMPLAAHMDDRAIRAAGGQLPGLAADTARVTAVVDLVLVAGVYRFFEGSNVVSEPDPVGTLLVAAAVVAGAWLAVRYVRARREVVVMPSGFSEWRAELREGERV</sequence>
<evidence type="ECO:0000313" key="2">
    <source>
        <dbReference type="EMBL" id="SEW17234.1"/>
    </source>
</evidence>
<protein>
    <submittedName>
        <fullName evidence="2">Uncharacterized protein</fullName>
    </submittedName>
</protein>
<accession>A0A1I0PS73</accession>